<feature type="compositionally biased region" description="Basic and acidic residues" evidence="1">
    <location>
        <begin position="79"/>
        <end position="92"/>
    </location>
</feature>
<accession>A0AAE1EA92</accession>
<feature type="region of interest" description="Disordered" evidence="1">
    <location>
        <begin position="60"/>
        <end position="93"/>
    </location>
</feature>
<evidence type="ECO:0000313" key="3">
    <source>
        <dbReference type="Proteomes" id="UP001283361"/>
    </source>
</evidence>
<proteinExistence type="predicted"/>
<protein>
    <submittedName>
        <fullName evidence="2">Uncharacterized protein</fullName>
    </submittedName>
</protein>
<comment type="caution">
    <text evidence="2">The sequence shown here is derived from an EMBL/GenBank/DDBJ whole genome shotgun (WGS) entry which is preliminary data.</text>
</comment>
<reference evidence="2" key="1">
    <citation type="journal article" date="2023" name="G3 (Bethesda)">
        <title>A reference genome for the long-term kleptoplast-retaining sea slug Elysia crispata morphotype clarki.</title>
        <authorList>
            <person name="Eastman K.E."/>
            <person name="Pendleton A.L."/>
            <person name="Shaikh M.A."/>
            <person name="Suttiyut T."/>
            <person name="Ogas R."/>
            <person name="Tomko P."/>
            <person name="Gavelis G."/>
            <person name="Widhalm J.R."/>
            <person name="Wisecaver J.H."/>
        </authorList>
    </citation>
    <scope>NUCLEOTIDE SEQUENCE</scope>
    <source>
        <strain evidence="2">ECLA1</strain>
    </source>
</reference>
<evidence type="ECO:0000313" key="2">
    <source>
        <dbReference type="EMBL" id="KAK3800174.1"/>
    </source>
</evidence>
<keyword evidence="3" id="KW-1185">Reference proteome</keyword>
<dbReference type="EMBL" id="JAWDGP010000492">
    <property type="protein sequence ID" value="KAK3800174.1"/>
    <property type="molecule type" value="Genomic_DNA"/>
</dbReference>
<sequence>MSVQRLEGDAVVACGYLHELIRFPDLQMLIFLSALQQQSEELFIRHNYIGMAFVKFRGCSGAGTRSRDSDTISSGPHSRSRDPDSRSCDPDTRSIQVLVPAE</sequence>
<dbReference type="AlphaFoldDB" id="A0AAE1EA92"/>
<organism evidence="2 3">
    <name type="scientific">Elysia crispata</name>
    <name type="common">lettuce slug</name>
    <dbReference type="NCBI Taxonomy" id="231223"/>
    <lineage>
        <taxon>Eukaryota</taxon>
        <taxon>Metazoa</taxon>
        <taxon>Spiralia</taxon>
        <taxon>Lophotrochozoa</taxon>
        <taxon>Mollusca</taxon>
        <taxon>Gastropoda</taxon>
        <taxon>Heterobranchia</taxon>
        <taxon>Euthyneura</taxon>
        <taxon>Panpulmonata</taxon>
        <taxon>Sacoglossa</taxon>
        <taxon>Placobranchoidea</taxon>
        <taxon>Plakobranchidae</taxon>
        <taxon>Elysia</taxon>
    </lineage>
</organism>
<evidence type="ECO:0000256" key="1">
    <source>
        <dbReference type="SAM" id="MobiDB-lite"/>
    </source>
</evidence>
<name>A0AAE1EA92_9GAST</name>
<dbReference type="Proteomes" id="UP001283361">
    <property type="component" value="Unassembled WGS sequence"/>
</dbReference>
<gene>
    <name evidence="2" type="ORF">RRG08_016281</name>
</gene>